<dbReference type="Proteomes" id="UP000887013">
    <property type="component" value="Unassembled WGS sequence"/>
</dbReference>
<reference evidence="1" key="1">
    <citation type="submission" date="2020-08" db="EMBL/GenBank/DDBJ databases">
        <title>Multicomponent nature underlies the extraordinary mechanical properties of spider dragline silk.</title>
        <authorList>
            <person name="Kono N."/>
            <person name="Nakamura H."/>
            <person name="Mori M."/>
            <person name="Yoshida Y."/>
            <person name="Ohtoshi R."/>
            <person name="Malay A.D."/>
            <person name="Moran D.A.P."/>
            <person name="Tomita M."/>
            <person name="Numata K."/>
            <person name="Arakawa K."/>
        </authorList>
    </citation>
    <scope>NUCLEOTIDE SEQUENCE</scope>
</reference>
<accession>A0A8X6QZQ6</accession>
<sequence>MHHHPRKAIGPGKTTNSRWYSSVSLDGVMISDRDVTPDKASFKVTEYESLSSHSCLRSLRTQPWDKAQLISIPKRECYACVLSLGAFVDRSLIHEG</sequence>
<dbReference type="EMBL" id="BMAW01132844">
    <property type="protein sequence ID" value="GFU45488.1"/>
    <property type="molecule type" value="Genomic_DNA"/>
</dbReference>
<evidence type="ECO:0000313" key="1">
    <source>
        <dbReference type="EMBL" id="GFU45488.1"/>
    </source>
</evidence>
<protein>
    <submittedName>
        <fullName evidence="1">Uncharacterized protein</fullName>
    </submittedName>
</protein>
<keyword evidence="2" id="KW-1185">Reference proteome</keyword>
<proteinExistence type="predicted"/>
<gene>
    <name evidence="1" type="ORF">NPIL_239461</name>
</gene>
<comment type="caution">
    <text evidence="1">The sequence shown here is derived from an EMBL/GenBank/DDBJ whole genome shotgun (WGS) entry which is preliminary data.</text>
</comment>
<organism evidence="1 2">
    <name type="scientific">Nephila pilipes</name>
    <name type="common">Giant wood spider</name>
    <name type="synonym">Nephila maculata</name>
    <dbReference type="NCBI Taxonomy" id="299642"/>
    <lineage>
        <taxon>Eukaryota</taxon>
        <taxon>Metazoa</taxon>
        <taxon>Ecdysozoa</taxon>
        <taxon>Arthropoda</taxon>
        <taxon>Chelicerata</taxon>
        <taxon>Arachnida</taxon>
        <taxon>Araneae</taxon>
        <taxon>Araneomorphae</taxon>
        <taxon>Entelegynae</taxon>
        <taxon>Araneoidea</taxon>
        <taxon>Nephilidae</taxon>
        <taxon>Nephila</taxon>
    </lineage>
</organism>
<evidence type="ECO:0000313" key="2">
    <source>
        <dbReference type="Proteomes" id="UP000887013"/>
    </source>
</evidence>
<dbReference type="AlphaFoldDB" id="A0A8X6QZQ6"/>
<dbReference type="OrthoDB" id="10553575at2759"/>
<name>A0A8X6QZQ6_NEPPI</name>